<evidence type="ECO:0008006" key="3">
    <source>
        <dbReference type="Google" id="ProtNLM"/>
    </source>
</evidence>
<keyword evidence="2" id="KW-1185">Reference proteome</keyword>
<dbReference type="Proteomes" id="UP000249248">
    <property type="component" value="Unassembled WGS sequence"/>
</dbReference>
<dbReference type="OrthoDB" id="1523667at2"/>
<dbReference type="EMBL" id="QKSB01000001">
    <property type="protein sequence ID" value="PZE18359.1"/>
    <property type="molecule type" value="Genomic_DNA"/>
</dbReference>
<reference evidence="1 2" key="1">
    <citation type="submission" date="2018-06" db="EMBL/GenBank/DDBJ databases">
        <title>The draft genome sequence of Crocinitomix sp. SM1701.</title>
        <authorList>
            <person name="Zhang X."/>
        </authorList>
    </citation>
    <scope>NUCLEOTIDE SEQUENCE [LARGE SCALE GENOMIC DNA]</scope>
    <source>
        <strain evidence="1 2">SM1701</strain>
    </source>
</reference>
<gene>
    <name evidence="1" type="ORF">DNU06_00555</name>
</gene>
<organism evidence="1 2">
    <name type="scientific">Putridiphycobacter roseus</name>
    <dbReference type="NCBI Taxonomy" id="2219161"/>
    <lineage>
        <taxon>Bacteria</taxon>
        <taxon>Pseudomonadati</taxon>
        <taxon>Bacteroidota</taxon>
        <taxon>Flavobacteriia</taxon>
        <taxon>Flavobacteriales</taxon>
        <taxon>Crocinitomicaceae</taxon>
        <taxon>Putridiphycobacter</taxon>
    </lineage>
</organism>
<dbReference type="AlphaFoldDB" id="A0A2W1N174"/>
<comment type="caution">
    <text evidence="1">The sequence shown here is derived from an EMBL/GenBank/DDBJ whole genome shotgun (WGS) entry which is preliminary data.</text>
</comment>
<protein>
    <recommendedName>
        <fullName evidence="3">Outer membrane protein beta-barrel domain-containing protein</fullName>
    </recommendedName>
</protein>
<dbReference type="RefSeq" id="WP_111061260.1">
    <property type="nucleotide sequence ID" value="NZ_JBHUCU010000007.1"/>
</dbReference>
<evidence type="ECO:0000313" key="1">
    <source>
        <dbReference type="EMBL" id="PZE18359.1"/>
    </source>
</evidence>
<name>A0A2W1N174_9FLAO</name>
<sequence>MILLLCFLPYFGIVQELEENEYDKLYRNSYSVGLHFNTKGWGLYGELSKQKVYKYHHTLSLQVSNIHHKKEFRSATLTPARTYYYRKINSFLVFRPAIGGNLKLFEAVRENGIQIELKWKLGPSIGLLKPVYLEISKQTGFQNFTTSERYDPEVHWFNVIEGKSNWFKGIGQSKLELGIHQRTGLNFNFSKEKDGISGGEIGFLVDYFPAREVPIIYGSANYKLFTSLYIQFELGNRF</sequence>
<accession>A0A2W1N174</accession>
<proteinExistence type="predicted"/>
<evidence type="ECO:0000313" key="2">
    <source>
        <dbReference type="Proteomes" id="UP000249248"/>
    </source>
</evidence>